<accession>A0A3A6T827</accession>
<evidence type="ECO:0000313" key="1">
    <source>
        <dbReference type="EMBL" id="RJY10607.1"/>
    </source>
</evidence>
<proteinExistence type="predicted"/>
<comment type="caution">
    <text evidence="1">The sequence shown here is derived from an EMBL/GenBank/DDBJ whole genome shotgun (WGS) entry which is preliminary data.</text>
</comment>
<dbReference type="RefSeq" id="WP_121854318.1">
    <property type="nucleotide sequence ID" value="NZ_JAKILH010000098.1"/>
</dbReference>
<name>A0A3A6T827_9GAMM</name>
<dbReference type="PIRSF" id="PIRSF031679">
    <property type="entry name" value="Mtase_Alr7345_prd"/>
    <property type="match status" value="1"/>
</dbReference>
<dbReference type="EMBL" id="QYYH01000099">
    <property type="protein sequence ID" value="RJY10607.1"/>
    <property type="molecule type" value="Genomic_DNA"/>
</dbReference>
<keyword evidence="1" id="KW-0489">Methyltransferase</keyword>
<keyword evidence="2" id="KW-1185">Reference proteome</keyword>
<dbReference type="InterPro" id="IPR016980">
    <property type="entry name" value="S-AdoMet-dep_MeTrfase_Alr7345"/>
</dbReference>
<dbReference type="GO" id="GO:0008168">
    <property type="term" value="F:methyltransferase activity"/>
    <property type="evidence" value="ECO:0007669"/>
    <property type="project" value="UniProtKB-KW"/>
</dbReference>
<dbReference type="Gene3D" id="3.40.50.150">
    <property type="entry name" value="Vaccinia Virus protein VP39"/>
    <property type="match status" value="1"/>
</dbReference>
<protein>
    <submittedName>
        <fullName evidence="1">Methyltransferase</fullName>
    </submittedName>
</protein>
<sequence length="273" mass="31112">MGLNKIKTKIAMSITATSYLFLSYLQSKPLPVFKVNNDYRTIEEQARDKYRHPQETLTFFKIKPADTVVEIWPRNGWYTQIIAPYLKHSGQYIAAQIPPVVNNQFTMSTQAKFQHNFTGKVRRYGQVVINRFNLPEYASIAPTETVDLVLTFRNTHNWMSNQQHKNAFKAIYKALKPGGTFGIVEHRAKAGTPFSEMIDSGYITEDFIIHLAQSIGFDFVGSSEVNANPLDTKDHPYGVWTLPPTLGLGETNKDHYLAIGESDRMTLMFIKPK</sequence>
<gene>
    <name evidence="1" type="ORF">D5R81_14325</name>
</gene>
<dbReference type="SUPFAM" id="SSF53335">
    <property type="entry name" value="S-adenosyl-L-methionine-dependent methyltransferases"/>
    <property type="match status" value="1"/>
</dbReference>
<keyword evidence="1" id="KW-0808">Transferase</keyword>
<dbReference type="Proteomes" id="UP000273022">
    <property type="component" value="Unassembled WGS sequence"/>
</dbReference>
<reference evidence="1 2" key="1">
    <citation type="submission" date="2018-09" db="EMBL/GenBank/DDBJ databases">
        <title>Phylogeny of the Shewanellaceae, and recommendation for two new genera, Pseudoshewanella and Parashewanella.</title>
        <authorList>
            <person name="Wang G."/>
        </authorList>
    </citation>
    <scope>NUCLEOTIDE SEQUENCE [LARGE SCALE GENOMIC DNA]</scope>
    <source>
        <strain evidence="1 2">KCTC 22492</strain>
    </source>
</reference>
<organism evidence="1 2">
    <name type="scientific">Parashewanella spongiae</name>
    <dbReference type="NCBI Taxonomy" id="342950"/>
    <lineage>
        <taxon>Bacteria</taxon>
        <taxon>Pseudomonadati</taxon>
        <taxon>Pseudomonadota</taxon>
        <taxon>Gammaproteobacteria</taxon>
        <taxon>Alteromonadales</taxon>
        <taxon>Shewanellaceae</taxon>
        <taxon>Parashewanella</taxon>
    </lineage>
</organism>
<dbReference type="AlphaFoldDB" id="A0A3A6T827"/>
<evidence type="ECO:0000313" key="2">
    <source>
        <dbReference type="Proteomes" id="UP000273022"/>
    </source>
</evidence>
<dbReference type="GO" id="GO:0032259">
    <property type="term" value="P:methylation"/>
    <property type="evidence" value="ECO:0007669"/>
    <property type="project" value="UniProtKB-KW"/>
</dbReference>
<dbReference type="InterPro" id="IPR029063">
    <property type="entry name" value="SAM-dependent_MTases_sf"/>
</dbReference>